<dbReference type="EMBL" id="PGOL01003058">
    <property type="protein sequence ID" value="PKI43334.1"/>
    <property type="molecule type" value="Genomic_DNA"/>
</dbReference>
<sequence>MFVSRDVRFCETIFPFAAENGNSEKHDDCGPLFLEDVSAGPRRGNVCLQPDTKQTGRFDELTPQPRRQQPNDEKGDRLSSTDGPIAKKGQKPSGIVHEYFFNLGRVEKRAGQDLEERRNNSASSDLGRTEGDVGQRLYEGSSISTPDIFTKALGRDRFRFILSKLGICDPHAPT</sequence>
<name>A0A2I0IH66_PUNGR</name>
<evidence type="ECO:0000256" key="1">
    <source>
        <dbReference type="SAM" id="MobiDB-lite"/>
    </source>
</evidence>
<protein>
    <submittedName>
        <fullName evidence="2">Uncharacterized protein</fullName>
    </submittedName>
</protein>
<evidence type="ECO:0000313" key="3">
    <source>
        <dbReference type="Proteomes" id="UP000233551"/>
    </source>
</evidence>
<evidence type="ECO:0000313" key="2">
    <source>
        <dbReference type="EMBL" id="PKI43334.1"/>
    </source>
</evidence>
<proteinExistence type="predicted"/>
<keyword evidence="3" id="KW-1185">Reference proteome</keyword>
<feature type="compositionally biased region" description="Basic and acidic residues" evidence="1">
    <location>
        <begin position="69"/>
        <end position="79"/>
    </location>
</feature>
<accession>A0A2I0IH66</accession>
<dbReference type="Proteomes" id="UP000233551">
    <property type="component" value="Unassembled WGS sequence"/>
</dbReference>
<feature type="region of interest" description="Disordered" evidence="1">
    <location>
        <begin position="111"/>
        <end position="132"/>
    </location>
</feature>
<feature type="region of interest" description="Disordered" evidence="1">
    <location>
        <begin position="40"/>
        <end position="93"/>
    </location>
</feature>
<comment type="caution">
    <text evidence="2">The sequence shown here is derived from an EMBL/GenBank/DDBJ whole genome shotgun (WGS) entry which is preliminary data.</text>
</comment>
<gene>
    <name evidence="2" type="ORF">CRG98_036314</name>
</gene>
<dbReference type="AlphaFoldDB" id="A0A2I0IH66"/>
<reference evidence="2 3" key="1">
    <citation type="submission" date="2017-11" db="EMBL/GenBank/DDBJ databases">
        <title>De-novo sequencing of pomegranate (Punica granatum L.) genome.</title>
        <authorList>
            <person name="Akparov Z."/>
            <person name="Amiraslanov A."/>
            <person name="Hajiyeva S."/>
            <person name="Abbasov M."/>
            <person name="Kaur K."/>
            <person name="Hamwieh A."/>
            <person name="Solovyev V."/>
            <person name="Salamov A."/>
            <person name="Braich B."/>
            <person name="Kosarev P."/>
            <person name="Mahmoud A."/>
            <person name="Hajiyev E."/>
            <person name="Babayeva S."/>
            <person name="Izzatullayeva V."/>
            <person name="Mammadov A."/>
            <person name="Mammadov A."/>
            <person name="Sharifova S."/>
            <person name="Ojaghi J."/>
            <person name="Eynullazada K."/>
            <person name="Bayramov B."/>
            <person name="Abdulazimova A."/>
            <person name="Shahmuradov I."/>
        </authorList>
    </citation>
    <scope>NUCLEOTIDE SEQUENCE [LARGE SCALE GENOMIC DNA]</scope>
    <source>
        <strain evidence="3">cv. AG2017</strain>
        <tissue evidence="2">Leaf</tissue>
    </source>
</reference>
<organism evidence="2 3">
    <name type="scientific">Punica granatum</name>
    <name type="common">Pomegranate</name>
    <dbReference type="NCBI Taxonomy" id="22663"/>
    <lineage>
        <taxon>Eukaryota</taxon>
        <taxon>Viridiplantae</taxon>
        <taxon>Streptophyta</taxon>
        <taxon>Embryophyta</taxon>
        <taxon>Tracheophyta</taxon>
        <taxon>Spermatophyta</taxon>
        <taxon>Magnoliopsida</taxon>
        <taxon>eudicotyledons</taxon>
        <taxon>Gunneridae</taxon>
        <taxon>Pentapetalae</taxon>
        <taxon>rosids</taxon>
        <taxon>malvids</taxon>
        <taxon>Myrtales</taxon>
        <taxon>Lythraceae</taxon>
        <taxon>Punica</taxon>
    </lineage>
</organism>